<dbReference type="GO" id="GO:0004750">
    <property type="term" value="F:D-ribulose-phosphate 3-epimerase activity"/>
    <property type="evidence" value="ECO:0007669"/>
    <property type="project" value="UniProtKB-UniRule"/>
</dbReference>
<dbReference type="PROSITE" id="PS01086">
    <property type="entry name" value="RIBUL_P_3_EPIMER_2"/>
    <property type="match status" value="1"/>
</dbReference>
<keyword evidence="13" id="KW-0862">Zinc</keyword>
<dbReference type="InterPro" id="IPR026019">
    <property type="entry name" value="Ribul_P_3_epim"/>
</dbReference>
<dbReference type="RefSeq" id="WP_237382324.1">
    <property type="nucleotide sequence ID" value="NZ_CP071793.1"/>
</dbReference>
<dbReference type="GO" id="GO:0005737">
    <property type="term" value="C:cytoplasm"/>
    <property type="evidence" value="ECO:0007669"/>
    <property type="project" value="UniProtKB-ARBA"/>
</dbReference>
<dbReference type="CDD" id="cd00429">
    <property type="entry name" value="RPE"/>
    <property type="match status" value="1"/>
</dbReference>
<dbReference type="EC" id="5.1.3.1" evidence="7 10"/>
<evidence type="ECO:0000256" key="4">
    <source>
        <dbReference type="ARBA" id="ARBA00001947"/>
    </source>
</evidence>
<dbReference type="InterPro" id="IPR013785">
    <property type="entry name" value="Aldolase_TIM"/>
</dbReference>
<name>A0A8A4U0E0_SULCO</name>
<comment type="cofactor">
    <cofactor evidence="5">
        <name>Fe(2+)</name>
        <dbReference type="ChEBI" id="CHEBI:29033"/>
    </cofactor>
</comment>
<comment type="function">
    <text evidence="10">Catalyzes the reversible epimerization of D-ribulose 5-phosphate to D-xylulose 5-phosphate.</text>
</comment>
<evidence type="ECO:0000256" key="1">
    <source>
        <dbReference type="ARBA" id="ARBA00001782"/>
    </source>
</evidence>
<protein>
    <recommendedName>
        <fullName evidence="7 10">Ribulose-phosphate 3-epimerase</fullName>
        <ecNumber evidence="7 10">5.1.3.1</ecNumber>
    </recommendedName>
</protein>
<comment type="cofactor">
    <cofactor evidence="3">
        <name>Co(2+)</name>
        <dbReference type="ChEBI" id="CHEBI:48828"/>
    </cofactor>
</comment>
<feature type="binding site" evidence="10 14">
    <location>
        <position position="65"/>
    </location>
    <ligand>
        <name>substrate</name>
    </ligand>
</feature>
<evidence type="ECO:0000256" key="2">
    <source>
        <dbReference type="ARBA" id="ARBA00001936"/>
    </source>
</evidence>
<reference evidence="15" key="1">
    <citation type="submission" date="2021-03" db="EMBL/GenBank/DDBJ databases">
        <title>Acanthopleuribacteraceae sp. M133.</title>
        <authorList>
            <person name="Wang G."/>
        </authorList>
    </citation>
    <scope>NUCLEOTIDE SEQUENCE</scope>
    <source>
        <strain evidence="15">M133</strain>
    </source>
</reference>
<keyword evidence="10 11" id="KW-0119">Carbohydrate metabolism</keyword>
<dbReference type="HAMAP" id="MF_02227">
    <property type="entry name" value="RPE"/>
    <property type="match status" value="1"/>
</dbReference>
<dbReference type="InterPro" id="IPR011060">
    <property type="entry name" value="RibuloseP-bd_barrel"/>
</dbReference>
<keyword evidence="16" id="KW-1185">Reference proteome</keyword>
<dbReference type="Pfam" id="PF00834">
    <property type="entry name" value="Ribul_P_3_epim"/>
    <property type="match status" value="1"/>
</dbReference>
<evidence type="ECO:0000256" key="9">
    <source>
        <dbReference type="ARBA" id="ARBA00023235"/>
    </source>
</evidence>
<feature type="binding site" evidence="14">
    <location>
        <position position="176"/>
    </location>
    <ligand>
        <name>substrate</name>
    </ligand>
</feature>
<evidence type="ECO:0000256" key="12">
    <source>
        <dbReference type="PIRSR" id="PIRSR001461-1"/>
    </source>
</evidence>
<evidence type="ECO:0000256" key="13">
    <source>
        <dbReference type="PIRSR" id="PIRSR001461-2"/>
    </source>
</evidence>
<evidence type="ECO:0000256" key="3">
    <source>
        <dbReference type="ARBA" id="ARBA00001941"/>
    </source>
</evidence>
<keyword evidence="8 10" id="KW-0479">Metal-binding</keyword>
<accession>A0A8A4U0E0</accession>
<comment type="similarity">
    <text evidence="6 10 11">Belongs to the ribulose-phosphate 3-epimerase family.</text>
</comment>
<evidence type="ECO:0000256" key="14">
    <source>
        <dbReference type="PIRSR" id="PIRSR001461-3"/>
    </source>
</evidence>
<feature type="binding site" evidence="10 14">
    <location>
        <position position="7"/>
    </location>
    <ligand>
        <name>substrate</name>
    </ligand>
</feature>
<feature type="binding site" evidence="10 13">
    <location>
        <position position="34"/>
    </location>
    <ligand>
        <name>a divalent metal cation</name>
        <dbReference type="ChEBI" id="CHEBI:60240"/>
    </ligand>
</feature>
<feature type="active site" description="Proton acceptor" evidence="10 12">
    <location>
        <position position="34"/>
    </location>
</feature>
<evidence type="ECO:0000256" key="8">
    <source>
        <dbReference type="ARBA" id="ARBA00022723"/>
    </source>
</evidence>
<comment type="cofactor">
    <cofactor evidence="4">
        <name>Zn(2+)</name>
        <dbReference type="ChEBI" id="CHEBI:29105"/>
    </cofactor>
</comment>
<dbReference type="GO" id="GO:0019323">
    <property type="term" value="P:pentose catabolic process"/>
    <property type="evidence" value="ECO:0007669"/>
    <property type="project" value="UniProtKB-UniRule"/>
</dbReference>
<dbReference type="GO" id="GO:0046872">
    <property type="term" value="F:metal ion binding"/>
    <property type="evidence" value="ECO:0007669"/>
    <property type="project" value="UniProtKB-UniRule"/>
</dbReference>
<dbReference type="NCBIfam" id="TIGR01163">
    <property type="entry name" value="rpe"/>
    <property type="match status" value="1"/>
</dbReference>
<keyword evidence="13" id="KW-0170">Cobalt</keyword>
<feature type="binding site" evidence="10 13">
    <location>
        <position position="32"/>
    </location>
    <ligand>
        <name>a divalent metal cation</name>
        <dbReference type="ChEBI" id="CHEBI:60240"/>
    </ligand>
</feature>
<feature type="binding site" evidence="10 13">
    <location>
        <position position="65"/>
    </location>
    <ligand>
        <name>a divalent metal cation</name>
        <dbReference type="ChEBI" id="CHEBI:60240"/>
    </ligand>
</feature>
<dbReference type="SUPFAM" id="SSF51366">
    <property type="entry name" value="Ribulose-phoshate binding barrel"/>
    <property type="match status" value="1"/>
</dbReference>
<evidence type="ECO:0000256" key="6">
    <source>
        <dbReference type="ARBA" id="ARBA00009541"/>
    </source>
</evidence>
<gene>
    <name evidence="10 15" type="primary">rpe</name>
    <name evidence="15" type="ORF">J3U87_07055</name>
</gene>
<evidence type="ECO:0000313" key="16">
    <source>
        <dbReference type="Proteomes" id="UP000663929"/>
    </source>
</evidence>
<evidence type="ECO:0000256" key="11">
    <source>
        <dbReference type="PIRNR" id="PIRNR001461"/>
    </source>
</evidence>
<comment type="pathway">
    <text evidence="10">Carbohydrate degradation.</text>
</comment>
<dbReference type="KEGG" id="scor:J3U87_07055"/>
<feature type="binding site" evidence="10 14">
    <location>
        <begin position="141"/>
        <end position="144"/>
    </location>
    <ligand>
        <name>substrate</name>
    </ligand>
</feature>
<dbReference type="Proteomes" id="UP000663929">
    <property type="component" value="Chromosome"/>
</dbReference>
<sequence length="221" mass="23338">MFKLAPSLLSADYWNLERAVTPVVEAGAEVLHIDIMDGHFVPNLTMGPGITKALSGKTNAILDVHLMVTNPENFVAPFAAAGAHWISYHIEAAIHAHRVCQQIKDAGCKAGIAINPGTPIAALEAMIEHVDFVLLMSVNPGFGGQSFIPSTFDRLAQLGDLIERSKNKPFIEVDGGVGPANIAELYRAGVSVAVAGSAVFSRPDPAAAVAQLLNLVEATHE</sequence>
<comment type="cofactor">
    <cofactor evidence="10 13">
        <name>a divalent metal cation</name>
        <dbReference type="ChEBI" id="CHEBI:60240"/>
    </cofactor>
    <text evidence="10 13">Binds 1 divalent metal cation per subunit.</text>
</comment>
<evidence type="ECO:0000256" key="10">
    <source>
        <dbReference type="HAMAP-Rule" id="MF_02227"/>
    </source>
</evidence>
<feature type="binding site" evidence="10 13">
    <location>
        <position position="174"/>
    </location>
    <ligand>
        <name>a divalent metal cation</name>
        <dbReference type="ChEBI" id="CHEBI:60240"/>
    </ligand>
</feature>
<dbReference type="FunFam" id="3.20.20.70:FF:000004">
    <property type="entry name" value="Ribulose-phosphate 3-epimerase"/>
    <property type="match status" value="1"/>
</dbReference>
<comment type="cofactor">
    <cofactor evidence="2">
        <name>Mn(2+)</name>
        <dbReference type="ChEBI" id="CHEBI:29035"/>
    </cofactor>
</comment>
<evidence type="ECO:0000313" key="15">
    <source>
        <dbReference type="EMBL" id="QTD52215.1"/>
    </source>
</evidence>
<evidence type="ECO:0000256" key="7">
    <source>
        <dbReference type="ARBA" id="ARBA00013188"/>
    </source>
</evidence>
<dbReference type="AlphaFoldDB" id="A0A8A4U0E0"/>
<proteinExistence type="inferred from homology"/>
<evidence type="ECO:0000256" key="5">
    <source>
        <dbReference type="ARBA" id="ARBA00001954"/>
    </source>
</evidence>
<feature type="binding site" evidence="10">
    <location>
        <begin position="174"/>
        <end position="176"/>
    </location>
    <ligand>
        <name>substrate</name>
    </ligand>
</feature>
<dbReference type="GO" id="GO:0006098">
    <property type="term" value="P:pentose-phosphate shunt"/>
    <property type="evidence" value="ECO:0007669"/>
    <property type="project" value="UniProtKB-UniRule"/>
</dbReference>
<keyword evidence="9 10" id="KW-0413">Isomerase</keyword>
<feature type="binding site" evidence="10 14">
    <location>
        <begin position="196"/>
        <end position="197"/>
    </location>
    <ligand>
        <name>substrate</name>
    </ligand>
</feature>
<dbReference type="EMBL" id="CP071793">
    <property type="protein sequence ID" value="QTD52215.1"/>
    <property type="molecule type" value="Genomic_DNA"/>
</dbReference>
<comment type="catalytic activity">
    <reaction evidence="1 10 11">
        <text>D-ribulose 5-phosphate = D-xylulose 5-phosphate</text>
        <dbReference type="Rhea" id="RHEA:13677"/>
        <dbReference type="ChEBI" id="CHEBI:57737"/>
        <dbReference type="ChEBI" id="CHEBI:58121"/>
        <dbReference type="EC" id="5.1.3.1"/>
    </reaction>
</comment>
<feature type="active site" description="Proton donor" evidence="10 12">
    <location>
        <position position="174"/>
    </location>
</feature>
<keyword evidence="13" id="KW-0464">Manganese</keyword>
<dbReference type="NCBIfam" id="NF004076">
    <property type="entry name" value="PRK05581.1-4"/>
    <property type="match status" value="1"/>
</dbReference>
<dbReference type="InterPro" id="IPR000056">
    <property type="entry name" value="Ribul_P_3_epim-like"/>
</dbReference>
<dbReference type="PANTHER" id="PTHR11749">
    <property type="entry name" value="RIBULOSE-5-PHOSPHATE-3-EPIMERASE"/>
    <property type="match status" value="1"/>
</dbReference>
<dbReference type="PIRSF" id="PIRSF001461">
    <property type="entry name" value="RPE"/>
    <property type="match status" value="1"/>
</dbReference>
<dbReference type="PROSITE" id="PS01085">
    <property type="entry name" value="RIBUL_P_3_EPIMER_1"/>
    <property type="match status" value="1"/>
</dbReference>
<organism evidence="15 16">
    <name type="scientific">Sulfidibacter corallicola</name>
    <dbReference type="NCBI Taxonomy" id="2818388"/>
    <lineage>
        <taxon>Bacteria</taxon>
        <taxon>Pseudomonadati</taxon>
        <taxon>Acidobacteriota</taxon>
        <taxon>Holophagae</taxon>
        <taxon>Acanthopleuribacterales</taxon>
        <taxon>Acanthopleuribacteraceae</taxon>
        <taxon>Sulfidibacter</taxon>
    </lineage>
</organism>
<dbReference type="Gene3D" id="3.20.20.70">
    <property type="entry name" value="Aldolase class I"/>
    <property type="match status" value="1"/>
</dbReference>